<dbReference type="AlphaFoldDB" id="A0A067SHM6"/>
<dbReference type="PANTHER" id="PTHR46564">
    <property type="entry name" value="TRANSPOSASE"/>
    <property type="match status" value="1"/>
</dbReference>
<feature type="non-terminal residue" evidence="2">
    <location>
        <position position="98"/>
    </location>
</feature>
<dbReference type="HOGENOM" id="CLU_056788_11_2_1"/>
<gene>
    <name evidence="2" type="ORF">GALMADRAFT_23095</name>
</gene>
<name>A0A067SHM6_GALM3</name>
<dbReference type="InterPro" id="IPR038717">
    <property type="entry name" value="Tc1-like_DDE_dom"/>
</dbReference>
<evidence type="ECO:0000259" key="1">
    <source>
        <dbReference type="Pfam" id="PF13358"/>
    </source>
</evidence>
<dbReference type="OrthoDB" id="2266637at2759"/>
<accession>A0A067SHM6</accession>
<organism evidence="2 3">
    <name type="scientific">Galerina marginata (strain CBS 339.88)</name>
    <dbReference type="NCBI Taxonomy" id="685588"/>
    <lineage>
        <taxon>Eukaryota</taxon>
        <taxon>Fungi</taxon>
        <taxon>Dikarya</taxon>
        <taxon>Basidiomycota</taxon>
        <taxon>Agaricomycotina</taxon>
        <taxon>Agaricomycetes</taxon>
        <taxon>Agaricomycetidae</taxon>
        <taxon>Agaricales</taxon>
        <taxon>Agaricineae</taxon>
        <taxon>Strophariaceae</taxon>
        <taxon>Galerina</taxon>
    </lineage>
</organism>
<keyword evidence="3" id="KW-1185">Reference proteome</keyword>
<evidence type="ECO:0000313" key="2">
    <source>
        <dbReference type="EMBL" id="KDR67239.1"/>
    </source>
</evidence>
<reference evidence="3" key="1">
    <citation type="journal article" date="2014" name="Proc. Natl. Acad. Sci. U.S.A.">
        <title>Extensive sampling of basidiomycete genomes demonstrates inadequacy of the white-rot/brown-rot paradigm for wood decay fungi.</title>
        <authorList>
            <person name="Riley R."/>
            <person name="Salamov A.A."/>
            <person name="Brown D.W."/>
            <person name="Nagy L.G."/>
            <person name="Floudas D."/>
            <person name="Held B.W."/>
            <person name="Levasseur A."/>
            <person name="Lombard V."/>
            <person name="Morin E."/>
            <person name="Otillar R."/>
            <person name="Lindquist E.A."/>
            <person name="Sun H."/>
            <person name="LaButti K.M."/>
            <person name="Schmutz J."/>
            <person name="Jabbour D."/>
            <person name="Luo H."/>
            <person name="Baker S.E."/>
            <person name="Pisabarro A.G."/>
            <person name="Walton J.D."/>
            <person name="Blanchette R.A."/>
            <person name="Henrissat B."/>
            <person name="Martin F."/>
            <person name="Cullen D."/>
            <person name="Hibbett D.S."/>
            <person name="Grigoriev I.V."/>
        </authorList>
    </citation>
    <scope>NUCLEOTIDE SEQUENCE [LARGE SCALE GENOMIC DNA]</scope>
    <source>
        <strain evidence="3">CBS 339.88</strain>
    </source>
</reference>
<dbReference type="Gene3D" id="3.30.420.10">
    <property type="entry name" value="Ribonuclease H-like superfamily/Ribonuclease H"/>
    <property type="match status" value="1"/>
</dbReference>
<dbReference type="Pfam" id="PF13358">
    <property type="entry name" value="DDE_3"/>
    <property type="match status" value="1"/>
</dbReference>
<sequence>EEFVFVDEMSKNDHDTARRYGRALSGERADFVDNFVRGDRYSMVAAITIDGYIATRVIPGSFNADEFRDYITEQVLPEMNPYPASRSILIMDNCRIHH</sequence>
<dbReference type="EMBL" id="KL142416">
    <property type="protein sequence ID" value="KDR67239.1"/>
    <property type="molecule type" value="Genomic_DNA"/>
</dbReference>
<dbReference type="Proteomes" id="UP000027222">
    <property type="component" value="Unassembled WGS sequence"/>
</dbReference>
<protein>
    <recommendedName>
        <fullName evidence="1">Tc1-like transposase DDE domain-containing protein</fullName>
    </recommendedName>
</protein>
<dbReference type="InterPro" id="IPR036397">
    <property type="entry name" value="RNaseH_sf"/>
</dbReference>
<feature type="domain" description="Tc1-like transposase DDE" evidence="1">
    <location>
        <begin position="3"/>
        <end position="98"/>
    </location>
</feature>
<dbReference type="STRING" id="685588.A0A067SHM6"/>
<dbReference type="PANTHER" id="PTHR46564:SF1">
    <property type="entry name" value="TRANSPOSASE"/>
    <property type="match status" value="1"/>
</dbReference>
<proteinExistence type="predicted"/>
<feature type="non-terminal residue" evidence="2">
    <location>
        <position position="1"/>
    </location>
</feature>
<evidence type="ECO:0000313" key="3">
    <source>
        <dbReference type="Proteomes" id="UP000027222"/>
    </source>
</evidence>
<dbReference type="GO" id="GO:0003676">
    <property type="term" value="F:nucleic acid binding"/>
    <property type="evidence" value="ECO:0007669"/>
    <property type="project" value="InterPro"/>
</dbReference>